<evidence type="ECO:0000313" key="1">
    <source>
        <dbReference type="EMBL" id="MCI4387315.1"/>
    </source>
</evidence>
<gene>
    <name evidence="1" type="ORF">PGIGA_G00072560</name>
</gene>
<organism evidence="1 2">
    <name type="scientific">Pangasianodon gigas</name>
    <name type="common">Mekong giant catfish</name>
    <name type="synonym">Pangasius gigas</name>
    <dbReference type="NCBI Taxonomy" id="30993"/>
    <lineage>
        <taxon>Eukaryota</taxon>
        <taxon>Metazoa</taxon>
        <taxon>Chordata</taxon>
        <taxon>Craniata</taxon>
        <taxon>Vertebrata</taxon>
        <taxon>Euteleostomi</taxon>
        <taxon>Actinopterygii</taxon>
        <taxon>Neopterygii</taxon>
        <taxon>Teleostei</taxon>
        <taxon>Ostariophysi</taxon>
        <taxon>Siluriformes</taxon>
        <taxon>Pangasiidae</taxon>
        <taxon>Pangasianodon</taxon>
    </lineage>
</organism>
<reference evidence="1 2" key="1">
    <citation type="journal article" date="2022" name="bioRxiv">
        <title>An ancient truncated duplication of the anti-Mullerian hormone receptor type 2 gene is a potential conserved master sex determinant in the Pangasiidae catfish family.</title>
        <authorList>
            <person name="Wen M."/>
            <person name="Pan Q."/>
            <person name="Jouanno E."/>
            <person name="Montfort J."/>
            <person name="Zahm M."/>
            <person name="Cabau C."/>
            <person name="Klopp C."/>
            <person name="Iampietro C."/>
            <person name="Roques C."/>
            <person name="Bouchez O."/>
            <person name="Castinel A."/>
            <person name="Donnadieu C."/>
            <person name="Parrinello H."/>
            <person name="Poncet C."/>
            <person name="Belmonte E."/>
            <person name="Gautier V."/>
            <person name="Avarre J.-C."/>
            <person name="Dugue R."/>
            <person name="Gustiano R."/>
            <person name="Ha T.T.T."/>
            <person name="Campet M."/>
            <person name="Sriphairoj K."/>
            <person name="Ribolli J."/>
            <person name="de Almeida F.L."/>
            <person name="Desvignes T."/>
            <person name="Postlethwait J.H."/>
            <person name="Bucao C.F."/>
            <person name="Robinson-Rechavi M."/>
            <person name="Bobe J."/>
            <person name="Herpin A."/>
            <person name="Guiguen Y."/>
        </authorList>
    </citation>
    <scope>NUCLEOTIDE SEQUENCE [LARGE SCALE GENOMIC DNA]</scope>
    <source>
        <strain evidence="1">YG-Dec2019</strain>
    </source>
</reference>
<protein>
    <submittedName>
        <fullName evidence="1">Uncharacterized protein</fullName>
    </submittedName>
</protein>
<sequence length="1711" mass="190505">MTRARSDWLARRSLPTPASFSPSYTSSQEAKLKEFESCESVRSSGITAKMKLCKTFLEEKQFSLGCNDALCLRGSCCGKLLLSKAKRNSAEVPATKSKRPLASHRRRQSKACENEFHGQLLSQRWTKGDRISSWESKRSKRIKMSQDTEEKRTRTRSKGIRVPLELVGQEYSCPTPGCDGLGHVSGKYARHRSALGCPLAKKRKLQEAEENQSVSKKRSNPLKLAMDDGFNADSDTNSETEPKDETVESDEDTAEKEEEPKKKDHTSEPLTEVISQEEPEDKNTAVKEISIPAPEEESKKEHLEPEATPIQQVTVETESEEGLQVAAEIQAGEEEEGAEEMTEEERMTQQLKATDGPVQISEEDGEEEEENDEEHETQCSSQKNNSDHQYFSGDFNKIQAKETDEKLNDQEDDIDEMEEEEEEEEEQEQVEPRHSPSTVATSFSAQVSEPDAMMNSGEKPDTHLSEDEEAEEEEEEDEEEREDASNKASPTVVIELQSDDEDEVEEEEEDDGEDEGEEEVDEAEDEEMDSVSHRSEVTDESETYDMTRGNLGLLEQAIALKAEQTARSSEESHSPEQQSYHSADERSSKMAENTPRRGYYGKEGSRSEKKEVKCPTPGCDGTGHVTGLYPHHRSLSGCPHKDRVPPEILAMHENVLKCPTPGCNGQGHVNSNRNTHRSLSGCPIAAAGKHTKNYEKPSQTQASVSEQAVGGSNSDRVLRPMCFVKQLEIPQYGSYRPNVGPATPRANLAKELEKYSKVSFDYASFDVQVFGKRMLAPKMPASETSPKAFKSKQFPEASSPNQNVSGGYTKSSSSSTSSGYDYTHDAEAAHMAATAILNLSTRCWERPENLSTKHQDQTSKDMDIEVDENGTLDLSMKKPKREGVRSPDPSSSSSSSSQQHGVTSPHSGHAYKIEEWEGPIDYTKTTRQKEEEPEEVDYTTQSYASSDGEDDDVTQEGLEDRKYPGEVTTSSFKVKLPSKDTKKELLLCPTPGCDGSGHITGNYASHRSLSGCPLADKSLRTLMAAHTGELKCPTPGCDGSGHITGNYASHRSLSGCPRAKKGGVKITPTKDDKEDSELIKCPVPGCDSLGHISGKYATHRSAYGCPLAARRQKEGLLNGTPFSWKSFKTEGPTCPTPGCDGSGHANGSFLTHRSLSGCPRASANKKRARFPGDDYISKKFRASDVLDNDEDIKQLNKEICELNESNSEMEADMANLHTQISSMEKNLKSMEEENKLIEEKNEALFMELSGLSQALIRSLANIRLPQMQEPISEQNFDTYVDTLTHMFSNKECYQNPANRALLESINQAVKGIESTLPAKQPSFHPDRLLTAGAKMGGAVSAGEDNDELIDNLKEAQYIRSELVECAFRAIDRADYYLDEFRDSAYKDLAWRHGNIHLSAPCIYSEVMEALDLQPGLSFLNLGSGTGYLSTMVGLILGPFGVNHGVELHADVIEYAYQKLDCFIKTSDSFDKFEFCEPSFVVGNCLEIAPESRQYDRVYCGAGVQREHEDFMKNLLKVGGILVLPLEEKLTKITRTGYNSWETKKIIAVSFAPLVLPKHRENGKPKAVPLPAMFEVRSLQDLARISIRQTLKKSVSGSWPLPQKVGSRGRSRLKQRREQRDSTLLTNHYMFMSRLIPRAIDDNNNQSESDDDDDEDCRGVCEQVDDELGEGEDGRRKEARVTEAPVNFLRERILSLPLPEPLKTYLLYYREK</sequence>
<accession>A0ACC5X9T2</accession>
<proteinExistence type="predicted"/>
<name>A0ACC5X9T2_PANGG</name>
<keyword evidence="2" id="KW-1185">Reference proteome</keyword>
<comment type="caution">
    <text evidence="1">The sequence shown here is derived from an EMBL/GenBank/DDBJ whole genome shotgun (WGS) entry which is preliminary data.</text>
</comment>
<dbReference type="Proteomes" id="UP000829447">
    <property type="component" value="Linkage Group LG16"/>
</dbReference>
<dbReference type="EMBL" id="CM040469">
    <property type="protein sequence ID" value="MCI4387315.1"/>
    <property type="molecule type" value="Genomic_DNA"/>
</dbReference>
<evidence type="ECO:0000313" key="2">
    <source>
        <dbReference type="Proteomes" id="UP000829447"/>
    </source>
</evidence>